<feature type="region of interest" description="Disordered" evidence="12">
    <location>
        <begin position="58"/>
        <end position="95"/>
    </location>
</feature>
<feature type="domain" description="C2H2-type" evidence="13">
    <location>
        <begin position="302"/>
        <end position="330"/>
    </location>
</feature>
<keyword evidence="10" id="KW-0539">Nucleus</keyword>
<dbReference type="PANTHER" id="PTHR24394:SF29">
    <property type="entry name" value="MYONEURIN"/>
    <property type="match status" value="1"/>
</dbReference>
<dbReference type="PROSITE" id="PS00028">
    <property type="entry name" value="ZINC_FINGER_C2H2_1"/>
    <property type="match status" value="3"/>
</dbReference>
<keyword evidence="7" id="KW-0805">Transcription regulation</keyword>
<dbReference type="GO" id="GO:0003690">
    <property type="term" value="F:double-stranded DNA binding"/>
    <property type="evidence" value="ECO:0007669"/>
    <property type="project" value="UniProtKB-ARBA"/>
</dbReference>
<feature type="region of interest" description="Disordered" evidence="12">
    <location>
        <begin position="1"/>
        <end position="42"/>
    </location>
</feature>
<dbReference type="SMART" id="SM00355">
    <property type="entry name" value="ZnF_C2H2"/>
    <property type="match status" value="5"/>
</dbReference>
<feature type="domain" description="C2H2-type" evidence="13">
    <location>
        <begin position="333"/>
        <end position="361"/>
    </location>
</feature>
<dbReference type="GO" id="GO:0000981">
    <property type="term" value="F:DNA-binding transcription factor activity, RNA polymerase II-specific"/>
    <property type="evidence" value="ECO:0007669"/>
    <property type="project" value="TreeGrafter"/>
</dbReference>
<keyword evidence="6" id="KW-0862">Zinc</keyword>
<dbReference type="AlphaFoldDB" id="A0A7R9A2W8"/>
<feature type="domain" description="C2H2-type" evidence="13">
    <location>
        <begin position="362"/>
        <end position="389"/>
    </location>
</feature>
<keyword evidence="4" id="KW-0677">Repeat</keyword>
<keyword evidence="8" id="KW-0238">DNA-binding</keyword>
<evidence type="ECO:0000256" key="7">
    <source>
        <dbReference type="ARBA" id="ARBA00023015"/>
    </source>
</evidence>
<reference evidence="14" key="1">
    <citation type="submission" date="2020-11" db="EMBL/GenBank/DDBJ databases">
        <authorList>
            <person name="Tran Van P."/>
        </authorList>
    </citation>
    <scope>NUCLEOTIDE SEQUENCE</scope>
</reference>
<dbReference type="FunFam" id="3.30.160.60:FF:001370">
    <property type="entry name" value="Zinc finger protein"/>
    <property type="match status" value="1"/>
</dbReference>
<dbReference type="Gene3D" id="3.30.160.60">
    <property type="entry name" value="Classic Zinc Finger"/>
    <property type="match status" value="4"/>
</dbReference>
<comment type="subcellular location">
    <subcellularLocation>
        <location evidence="1">Nucleus</location>
    </subcellularLocation>
</comment>
<proteinExistence type="inferred from homology"/>
<dbReference type="EMBL" id="CAJPEV010000115">
    <property type="protein sequence ID" value="CAG0880816.1"/>
    <property type="molecule type" value="Genomic_DNA"/>
</dbReference>
<dbReference type="InterPro" id="IPR036236">
    <property type="entry name" value="Znf_C2H2_sf"/>
</dbReference>
<dbReference type="PANTHER" id="PTHR24394">
    <property type="entry name" value="ZINC FINGER PROTEIN"/>
    <property type="match status" value="1"/>
</dbReference>
<keyword evidence="5 11" id="KW-0863">Zinc-finger</keyword>
<evidence type="ECO:0000256" key="9">
    <source>
        <dbReference type="ARBA" id="ARBA00023163"/>
    </source>
</evidence>
<dbReference type="EMBL" id="LR899632">
    <property type="protein sequence ID" value="CAD7241268.1"/>
    <property type="molecule type" value="Genomic_DNA"/>
</dbReference>
<accession>A0A7R9A2W8</accession>
<evidence type="ECO:0000256" key="4">
    <source>
        <dbReference type="ARBA" id="ARBA00022737"/>
    </source>
</evidence>
<dbReference type="Pfam" id="PF13912">
    <property type="entry name" value="zf-C2H2_6"/>
    <property type="match status" value="2"/>
</dbReference>
<evidence type="ECO:0000256" key="10">
    <source>
        <dbReference type="ARBA" id="ARBA00023242"/>
    </source>
</evidence>
<dbReference type="Proteomes" id="UP000677054">
    <property type="component" value="Unassembled WGS sequence"/>
</dbReference>
<dbReference type="FunFam" id="3.30.160.60:FF:000322">
    <property type="entry name" value="GDNF-inducible zinc finger protein 1"/>
    <property type="match status" value="1"/>
</dbReference>
<feature type="compositionally biased region" description="Polar residues" evidence="12">
    <location>
        <begin position="63"/>
        <end position="74"/>
    </location>
</feature>
<keyword evidence="3" id="KW-0479">Metal-binding</keyword>
<evidence type="ECO:0000313" key="15">
    <source>
        <dbReference type="Proteomes" id="UP000677054"/>
    </source>
</evidence>
<dbReference type="OrthoDB" id="6364086at2759"/>
<evidence type="ECO:0000256" key="2">
    <source>
        <dbReference type="ARBA" id="ARBA00006991"/>
    </source>
</evidence>
<dbReference type="InterPro" id="IPR013087">
    <property type="entry name" value="Znf_C2H2_type"/>
</dbReference>
<dbReference type="PROSITE" id="PS50157">
    <property type="entry name" value="ZINC_FINGER_C2H2_2"/>
    <property type="match status" value="4"/>
</dbReference>
<evidence type="ECO:0000256" key="1">
    <source>
        <dbReference type="ARBA" id="ARBA00004123"/>
    </source>
</evidence>
<comment type="similarity">
    <text evidence="2">Belongs to the krueppel C2H2-type zinc-finger protein family.</text>
</comment>
<evidence type="ECO:0000259" key="13">
    <source>
        <dbReference type="PROSITE" id="PS50157"/>
    </source>
</evidence>
<organism evidence="14">
    <name type="scientific">Darwinula stevensoni</name>
    <dbReference type="NCBI Taxonomy" id="69355"/>
    <lineage>
        <taxon>Eukaryota</taxon>
        <taxon>Metazoa</taxon>
        <taxon>Ecdysozoa</taxon>
        <taxon>Arthropoda</taxon>
        <taxon>Crustacea</taxon>
        <taxon>Oligostraca</taxon>
        <taxon>Ostracoda</taxon>
        <taxon>Podocopa</taxon>
        <taxon>Podocopida</taxon>
        <taxon>Darwinulocopina</taxon>
        <taxon>Darwinuloidea</taxon>
        <taxon>Darwinulidae</taxon>
        <taxon>Darwinula</taxon>
    </lineage>
</organism>
<evidence type="ECO:0000256" key="6">
    <source>
        <dbReference type="ARBA" id="ARBA00022833"/>
    </source>
</evidence>
<dbReference type="GO" id="GO:0005634">
    <property type="term" value="C:nucleus"/>
    <property type="evidence" value="ECO:0007669"/>
    <property type="project" value="UniProtKB-SubCell"/>
</dbReference>
<protein>
    <recommendedName>
        <fullName evidence="13">C2H2-type domain-containing protein</fullName>
    </recommendedName>
</protein>
<dbReference type="SUPFAM" id="SSF57667">
    <property type="entry name" value="beta-beta-alpha zinc fingers"/>
    <property type="match status" value="4"/>
</dbReference>
<evidence type="ECO:0000256" key="3">
    <source>
        <dbReference type="ARBA" id="ARBA00022723"/>
    </source>
</evidence>
<evidence type="ECO:0000256" key="12">
    <source>
        <dbReference type="SAM" id="MobiDB-lite"/>
    </source>
</evidence>
<evidence type="ECO:0000256" key="8">
    <source>
        <dbReference type="ARBA" id="ARBA00023125"/>
    </source>
</evidence>
<evidence type="ECO:0000256" key="11">
    <source>
        <dbReference type="PROSITE-ProRule" id="PRU00042"/>
    </source>
</evidence>
<evidence type="ECO:0000313" key="14">
    <source>
        <dbReference type="EMBL" id="CAD7241268.1"/>
    </source>
</evidence>
<dbReference type="GO" id="GO:0008270">
    <property type="term" value="F:zinc ion binding"/>
    <property type="evidence" value="ECO:0007669"/>
    <property type="project" value="UniProtKB-KW"/>
</dbReference>
<keyword evidence="15" id="KW-1185">Reference proteome</keyword>
<sequence>MAGETLGIPSANDSLKKATIRSPFTLKEFSAQGETESSEGHAIVRMHPPLWHTPMTVEEEPVRSSQNLSNAENNESARDPTASPSGGSDGRQGDLPVSRVLLVPFGKDMEMSQVKQFLMICPIQSTQIEQKSKATEVGDALPHDEVDEVDSTYDETCWANGYERECYREQKEGKQNLAHLVRSLPFTCARNRNSLRKNNSNHLRKWHIGAETIKVKGSLAKMCKVEFHIGQGKTLLKERIWTNKKERMEWNFVPVSASSSVEESEEDEMTDYESASYIPCQGEVQLVDLDPGVKRERKEERVLCHSCGRSFRRTSEFRIHERVCILGLDPIEYHCPHCPKSFRSKHYVNEHVAHQHNGRRPFLCDVCKMSFTTRVVLRDHMKTHTGEKPFLCDLCGEHFATLMVMRQHRRVHTGSRPYKCQICDYRGTQRASIYVHFKHHHPESLSMKRKHVFMKE</sequence>
<keyword evidence="9" id="KW-0804">Transcription</keyword>
<name>A0A7R9A2W8_9CRUS</name>
<gene>
    <name evidence="14" type="ORF">DSTB1V02_LOCUS1268</name>
</gene>
<feature type="domain" description="C2H2-type" evidence="13">
    <location>
        <begin position="390"/>
        <end position="417"/>
    </location>
</feature>
<evidence type="ECO:0000256" key="5">
    <source>
        <dbReference type="ARBA" id="ARBA00022771"/>
    </source>
</evidence>